<evidence type="ECO:0000256" key="2">
    <source>
        <dbReference type="ARBA" id="ARBA00007400"/>
    </source>
</evidence>
<feature type="transmembrane region" description="Helical" evidence="7">
    <location>
        <begin position="176"/>
        <end position="200"/>
    </location>
</feature>
<feature type="transmembrane region" description="Helical" evidence="7">
    <location>
        <begin position="149"/>
        <end position="170"/>
    </location>
</feature>
<dbReference type="EMBL" id="JBHSGO010000181">
    <property type="protein sequence ID" value="MFC4666185.1"/>
    <property type="molecule type" value="Genomic_DNA"/>
</dbReference>
<evidence type="ECO:0000259" key="8">
    <source>
        <dbReference type="Pfam" id="PF01757"/>
    </source>
</evidence>
<keyword evidence="4 7" id="KW-0812">Transmembrane</keyword>
<keyword evidence="9" id="KW-0012">Acyltransferase</keyword>
<evidence type="ECO:0000313" key="9">
    <source>
        <dbReference type="EMBL" id="MFC4666185.1"/>
    </source>
</evidence>
<feature type="transmembrane region" description="Helical" evidence="7">
    <location>
        <begin position="212"/>
        <end position="233"/>
    </location>
</feature>
<keyword evidence="3" id="KW-1003">Cell membrane</keyword>
<dbReference type="Proteomes" id="UP001596020">
    <property type="component" value="Unassembled WGS sequence"/>
</dbReference>
<evidence type="ECO:0000256" key="5">
    <source>
        <dbReference type="ARBA" id="ARBA00022989"/>
    </source>
</evidence>
<feature type="transmembrane region" description="Helical" evidence="7">
    <location>
        <begin position="37"/>
        <end position="60"/>
    </location>
</feature>
<sequence length="359" mass="40955">MPVEYNRNVDLIKGFAMFLVVVGHSFFFSFGEYTSALTFKFLDSFQMPLFVAISGFLTGLKPLRFSLVKGIHYISSKAQRLLLPLILLPILYAIVLNPDMTDAYYFYVNCLLTSIMHGGYWFTLVLFEIFVFYLIFSAIQSLVNRKNNIILDLISFTIVYGLEYLCTMQLQELGDIYFTTLSLGKLKSLFPFFFIGFFVARYSFLKKLLYNDIFFAVIALVYVFTYAVVLKGAFDPGRFVIAILAMITVCNIIVRMAANKDGKVLRALQLIGKQSLPIYLIHYFFLPALPMIGAFLTTIPDPSRLFLTETILAAINASIVITVTLFTIKIIRTDKYLAFLCFGDRLKKKAFAQRVEEEA</sequence>
<feature type="transmembrane region" description="Helical" evidence="7">
    <location>
        <begin position="305"/>
        <end position="328"/>
    </location>
</feature>
<dbReference type="RefSeq" id="WP_380079005.1">
    <property type="nucleotide sequence ID" value="NZ_JBHSGO010000181.1"/>
</dbReference>
<feature type="transmembrane region" description="Helical" evidence="7">
    <location>
        <begin position="118"/>
        <end position="137"/>
    </location>
</feature>
<keyword evidence="10" id="KW-1185">Reference proteome</keyword>
<feature type="transmembrane region" description="Helical" evidence="7">
    <location>
        <begin position="239"/>
        <end position="258"/>
    </location>
</feature>
<comment type="caution">
    <text evidence="9">The sequence shown here is derived from an EMBL/GenBank/DDBJ whole genome shotgun (WGS) entry which is preliminary data.</text>
</comment>
<gene>
    <name evidence="9" type="ORF">ACFO3G_06190</name>
</gene>
<dbReference type="Pfam" id="PF01757">
    <property type="entry name" value="Acyl_transf_3"/>
    <property type="match status" value="1"/>
</dbReference>
<accession>A0ABV9K8B8</accession>
<dbReference type="PANTHER" id="PTHR40074:SF2">
    <property type="entry name" value="O-ACETYLTRANSFERASE WECH"/>
    <property type="match status" value="1"/>
</dbReference>
<feature type="transmembrane region" description="Helical" evidence="7">
    <location>
        <begin position="279"/>
        <end position="299"/>
    </location>
</feature>
<feature type="transmembrane region" description="Helical" evidence="7">
    <location>
        <begin position="12"/>
        <end position="31"/>
    </location>
</feature>
<protein>
    <submittedName>
        <fullName evidence="9">Acyltransferase family protein</fullName>
    </submittedName>
</protein>
<evidence type="ECO:0000313" key="10">
    <source>
        <dbReference type="Proteomes" id="UP001596020"/>
    </source>
</evidence>
<feature type="transmembrane region" description="Helical" evidence="7">
    <location>
        <begin position="81"/>
        <end position="98"/>
    </location>
</feature>
<comment type="similarity">
    <text evidence="2">Belongs to the acyltransferase 3 family.</text>
</comment>
<keyword evidence="9" id="KW-0808">Transferase</keyword>
<evidence type="ECO:0000256" key="1">
    <source>
        <dbReference type="ARBA" id="ARBA00004651"/>
    </source>
</evidence>
<dbReference type="GO" id="GO:0016746">
    <property type="term" value="F:acyltransferase activity"/>
    <property type="evidence" value="ECO:0007669"/>
    <property type="project" value="UniProtKB-KW"/>
</dbReference>
<dbReference type="InterPro" id="IPR002656">
    <property type="entry name" value="Acyl_transf_3_dom"/>
</dbReference>
<evidence type="ECO:0000256" key="3">
    <source>
        <dbReference type="ARBA" id="ARBA00022475"/>
    </source>
</evidence>
<name>A0ABV9K8B8_9PORP</name>
<keyword evidence="5 7" id="KW-1133">Transmembrane helix</keyword>
<proteinExistence type="inferred from homology"/>
<evidence type="ECO:0000256" key="6">
    <source>
        <dbReference type="ARBA" id="ARBA00023136"/>
    </source>
</evidence>
<evidence type="ECO:0000256" key="4">
    <source>
        <dbReference type="ARBA" id="ARBA00022692"/>
    </source>
</evidence>
<evidence type="ECO:0000256" key="7">
    <source>
        <dbReference type="SAM" id="Phobius"/>
    </source>
</evidence>
<feature type="domain" description="Acyltransferase 3" evidence="8">
    <location>
        <begin position="7"/>
        <end position="315"/>
    </location>
</feature>
<reference evidence="10" key="1">
    <citation type="journal article" date="2019" name="Int. J. Syst. Evol. Microbiol.">
        <title>The Global Catalogue of Microorganisms (GCM) 10K type strain sequencing project: providing services to taxonomists for standard genome sequencing and annotation.</title>
        <authorList>
            <consortium name="The Broad Institute Genomics Platform"/>
            <consortium name="The Broad Institute Genome Sequencing Center for Infectious Disease"/>
            <person name="Wu L."/>
            <person name="Ma J."/>
        </authorList>
    </citation>
    <scope>NUCLEOTIDE SEQUENCE [LARGE SCALE GENOMIC DNA]</scope>
    <source>
        <strain evidence="10">CGMCC 4.7357</strain>
    </source>
</reference>
<organism evidence="9 10">
    <name type="scientific">Falsiporphyromonas endometrii</name>
    <dbReference type="NCBI Taxonomy" id="1387297"/>
    <lineage>
        <taxon>Bacteria</taxon>
        <taxon>Pseudomonadati</taxon>
        <taxon>Bacteroidota</taxon>
        <taxon>Bacteroidia</taxon>
        <taxon>Bacteroidales</taxon>
        <taxon>Porphyromonadaceae</taxon>
        <taxon>Falsiporphyromonas</taxon>
    </lineage>
</organism>
<comment type="subcellular location">
    <subcellularLocation>
        <location evidence="1">Cell membrane</location>
        <topology evidence="1">Multi-pass membrane protein</topology>
    </subcellularLocation>
</comment>
<keyword evidence="6 7" id="KW-0472">Membrane</keyword>
<dbReference type="PANTHER" id="PTHR40074">
    <property type="entry name" value="O-ACETYLTRANSFERASE WECH"/>
    <property type="match status" value="1"/>
</dbReference>